<keyword evidence="2 5" id="KW-0812">Transmembrane</keyword>
<evidence type="ECO:0000256" key="4">
    <source>
        <dbReference type="ARBA" id="ARBA00023136"/>
    </source>
</evidence>
<dbReference type="AlphaFoldDB" id="Q2SI34"/>
<evidence type="ECO:0000256" key="2">
    <source>
        <dbReference type="ARBA" id="ARBA00022692"/>
    </source>
</evidence>
<dbReference type="EMBL" id="CP000155">
    <property type="protein sequence ID" value="ABC29690.1"/>
    <property type="molecule type" value="Genomic_DNA"/>
</dbReference>
<dbReference type="InterPro" id="IPR006977">
    <property type="entry name" value="Yip1_dom"/>
</dbReference>
<gene>
    <name evidence="7" type="ordered locus">HCH_02916</name>
</gene>
<evidence type="ECO:0000256" key="3">
    <source>
        <dbReference type="ARBA" id="ARBA00022989"/>
    </source>
</evidence>
<evidence type="ECO:0000313" key="8">
    <source>
        <dbReference type="Proteomes" id="UP000000238"/>
    </source>
</evidence>
<dbReference type="eggNOG" id="ENOG5030RRY">
    <property type="taxonomic scope" value="Bacteria"/>
</dbReference>
<comment type="subcellular location">
    <subcellularLocation>
        <location evidence="1">Membrane</location>
        <topology evidence="1">Multi-pass membrane protein</topology>
    </subcellularLocation>
</comment>
<accession>Q2SI34</accession>
<dbReference type="GO" id="GO:0016020">
    <property type="term" value="C:membrane"/>
    <property type="evidence" value="ECO:0007669"/>
    <property type="project" value="UniProtKB-SubCell"/>
</dbReference>
<name>Q2SI34_HAHCH</name>
<feature type="transmembrane region" description="Helical" evidence="5">
    <location>
        <begin position="125"/>
        <end position="147"/>
    </location>
</feature>
<reference evidence="7 8" key="1">
    <citation type="journal article" date="2005" name="Nucleic Acids Res.">
        <title>Genomic blueprint of Hahella chejuensis, a marine microbe producing an algicidal agent.</title>
        <authorList>
            <person name="Jeong H."/>
            <person name="Yim J.H."/>
            <person name="Lee C."/>
            <person name="Choi S.-H."/>
            <person name="Park Y.K."/>
            <person name="Yoon S.H."/>
            <person name="Hur C.-G."/>
            <person name="Kang H.-Y."/>
            <person name="Kim D."/>
            <person name="Lee H.H."/>
            <person name="Park K.H."/>
            <person name="Park S.-H."/>
            <person name="Park H.-S."/>
            <person name="Lee H.K."/>
            <person name="Oh T.K."/>
            <person name="Kim J.F."/>
        </authorList>
    </citation>
    <scope>NUCLEOTIDE SEQUENCE [LARGE SCALE GENOMIC DNA]</scope>
    <source>
        <strain evidence="7 8">KCTC 2396</strain>
    </source>
</reference>
<proteinExistence type="predicted"/>
<keyword evidence="4 5" id="KW-0472">Membrane</keyword>
<dbReference type="STRING" id="349521.HCH_02916"/>
<feature type="transmembrane region" description="Helical" evidence="5">
    <location>
        <begin position="77"/>
        <end position="105"/>
    </location>
</feature>
<keyword evidence="3 5" id="KW-1133">Transmembrane helix</keyword>
<feature type="transmembrane region" description="Helical" evidence="5">
    <location>
        <begin position="202"/>
        <end position="222"/>
    </location>
</feature>
<evidence type="ECO:0000256" key="1">
    <source>
        <dbReference type="ARBA" id="ARBA00004141"/>
    </source>
</evidence>
<dbReference type="HOGENOM" id="CLU_109313_0_0_6"/>
<sequence>MKDVNPYSSPNTPLIEENRNPPKKYLNPWFSMWLQPRATIQQIIDDDPVHLVIGLTCMASVLMRIKEASLYKMAEYMGLMSLLGVCIVVGCVLGVIWLYIGAPFIQWVGKWFGGRGSQDEIRAAIAWSCIPALWGSLLIMLEMMLYGREMFLGAEARDYNLVDLKIRAAFSVAHGIIGIWGAITFTKALAQVQGYSIWKAMGNMTIVLIAGFIPVIAVGYYLGPIGSQFN</sequence>
<dbReference type="RefSeq" id="WP_011396759.1">
    <property type="nucleotide sequence ID" value="NC_007645.1"/>
</dbReference>
<feature type="domain" description="Yip1" evidence="6">
    <location>
        <begin position="31"/>
        <end position="217"/>
    </location>
</feature>
<feature type="transmembrane region" description="Helical" evidence="5">
    <location>
        <begin position="168"/>
        <end position="190"/>
    </location>
</feature>
<organism evidence="7 8">
    <name type="scientific">Hahella chejuensis (strain KCTC 2396)</name>
    <dbReference type="NCBI Taxonomy" id="349521"/>
    <lineage>
        <taxon>Bacteria</taxon>
        <taxon>Pseudomonadati</taxon>
        <taxon>Pseudomonadota</taxon>
        <taxon>Gammaproteobacteria</taxon>
        <taxon>Oceanospirillales</taxon>
        <taxon>Hahellaceae</taxon>
        <taxon>Hahella</taxon>
    </lineage>
</organism>
<dbReference type="Pfam" id="PF04893">
    <property type="entry name" value="Yip1"/>
    <property type="match status" value="1"/>
</dbReference>
<dbReference type="KEGG" id="hch:HCH_02916"/>
<protein>
    <recommendedName>
        <fullName evidence="6">Yip1 domain-containing protein</fullName>
    </recommendedName>
</protein>
<dbReference type="Proteomes" id="UP000000238">
    <property type="component" value="Chromosome"/>
</dbReference>
<evidence type="ECO:0000256" key="5">
    <source>
        <dbReference type="SAM" id="Phobius"/>
    </source>
</evidence>
<dbReference type="OrthoDB" id="2987623at2"/>
<keyword evidence="8" id="KW-1185">Reference proteome</keyword>
<evidence type="ECO:0000259" key="6">
    <source>
        <dbReference type="Pfam" id="PF04893"/>
    </source>
</evidence>
<evidence type="ECO:0000313" key="7">
    <source>
        <dbReference type="EMBL" id="ABC29690.1"/>
    </source>
</evidence>